<gene>
    <name evidence="1" type="ORF">Acaty_c1730</name>
</gene>
<dbReference type="InterPro" id="IPR003787">
    <property type="entry name" value="Sulphur_relay_DsrE/F-like"/>
</dbReference>
<proteinExistence type="predicted"/>
<dbReference type="HOGENOM" id="CLU_2128030_0_0_6"/>
<dbReference type="EMBL" id="CP005986">
    <property type="protein sequence ID" value="AIA55590.1"/>
    <property type="molecule type" value="Genomic_DNA"/>
</dbReference>
<reference evidence="1 2" key="1">
    <citation type="journal article" date="2009" name="J. Bacteriol.">
        <title>Draft genome sequence of the extremely acidophilic bacterium Acidithiobacillus caldus ATCC 51756 reveals metabolic versatility in the genus Acidithiobacillus.</title>
        <authorList>
            <person name="Valdes J."/>
            <person name="Quatrini R."/>
            <person name="Hallberg K."/>
            <person name="Dopson M."/>
            <person name="Valenzuela P.D."/>
            <person name="Holmes D.S."/>
        </authorList>
    </citation>
    <scope>NUCLEOTIDE SEQUENCE [LARGE SCALE GENOMIC DNA]</scope>
    <source>
        <strain evidence="2">ATCC 51756 / DSM 8584 / KU</strain>
    </source>
</reference>
<dbReference type="RefSeq" id="WP_004872740.1">
    <property type="nucleotide sequence ID" value="NZ_CP005986.1"/>
</dbReference>
<dbReference type="Gene3D" id="3.40.1260.10">
    <property type="entry name" value="DsrEFH-like"/>
    <property type="match status" value="1"/>
</dbReference>
<dbReference type="Pfam" id="PF02635">
    <property type="entry name" value="DsrE"/>
    <property type="match status" value="1"/>
</dbReference>
<dbReference type="InterPro" id="IPR027396">
    <property type="entry name" value="DsrEFH-like"/>
</dbReference>
<dbReference type="SUPFAM" id="SSF75169">
    <property type="entry name" value="DsrEFH-like"/>
    <property type="match status" value="1"/>
</dbReference>
<dbReference type="Proteomes" id="UP000005522">
    <property type="component" value="Chromosome"/>
</dbReference>
<name>A0A059ZVF3_ACICK</name>
<dbReference type="KEGG" id="acz:Acaty_c1730"/>
<protein>
    <submittedName>
        <fullName evidence="1">DsrE family protein</fullName>
    </submittedName>
</protein>
<dbReference type="AlphaFoldDB" id="A0A059ZVF3"/>
<sequence length="112" mass="11573">MTTALIILHAAPERANPRADTAVRLAGAMLADGKDVRLFLAGEGVLLLKGTETAGDSTHALLNELLELGLKVQCCGSSLQAQGIDALPKGVAKSSMKGLSAWISAVDEVVCF</sequence>
<accession>A0A059ZVF3</accession>
<evidence type="ECO:0000313" key="1">
    <source>
        <dbReference type="EMBL" id="AIA55590.1"/>
    </source>
</evidence>
<dbReference type="eggNOG" id="COG1553">
    <property type="taxonomic scope" value="Bacteria"/>
</dbReference>
<organism evidence="1 2">
    <name type="scientific">Acidithiobacillus caldus (strain ATCC 51756 / DSM 8584 / KU)</name>
    <dbReference type="NCBI Taxonomy" id="637389"/>
    <lineage>
        <taxon>Bacteria</taxon>
        <taxon>Pseudomonadati</taxon>
        <taxon>Pseudomonadota</taxon>
        <taxon>Acidithiobacillia</taxon>
        <taxon>Acidithiobacillales</taxon>
        <taxon>Acidithiobacillaceae</taxon>
        <taxon>Acidithiobacillus</taxon>
    </lineage>
</organism>
<evidence type="ECO:0000313" key="2">
    <source>
        <dbReference type="Proteomes" id="UP000005522"/>
    </source>
</evidence>